<dbReference type="GeneID" id="54453804"/>
<feature type="signal peptide" evidence="3">
    <location>
        <begin position="1"/>
        <end position="24"/>
    </location>
</feature>
<sequence>MMAKVTQITLVLAVTALLASGLPASPVTQILDGQIQAPPGVPVNIIPDGQPQAQLPSAIPKAHLVVTSSATPTPTRSVTKKSSRIPGGSTPTQTSTGPE</sequence>
<dbReference type="AlphaFoldDB" id="A0A6A6Y4C2"/>
<evidence type="ECO:0000313" key="4">
    <source>
        <dbReference type="EMBL" id="KAF2803500.1"/>
    </source>
</evidence>
<evidence type="ECO:0000256" key="1">
    <source>
        <dbReference type="ARBA" id="ARBA00022729"/>
    </source>
</evidence>
<evidence type="ECO:0000256" key="2">
    <source>
        <dbReference type="SAM" id="MobiDB-lite"/>
    </source>
</evidence>
<keyword evidence="1 3" id="KW-0732">Signal</keyword>
<feature type="region of interest" description="Disordered" evidence="2">
    <location>
        <begin position="67"/>
        <end position="99"/>
    </location>
</feature>
<dbReference type="RefSeq" id="XP_033570464.1">
    <property type="nucleotide sequence ID" value="XM_033712911.1"/>
</dbReference>
<protein>
    <submittedName>
        <fullName evidence="4 6">Uncharacterized protein</fullName>
    </submittedName>
</protein>
<name>A0A6A6Y4C2_9PEZI</name>
<reference evidence="6" key="2">
    <citation type="submission" date="2020-04" db="EMBL/GenBank/DDBJ databases">
        <authorList>
            <consortium name="NCBI Genome Project"/>
        </authorList>
    </citation>
    <scope>NUCLEOTIDE SEQUENCE</scope>
    <source>
        <strain evidence="6">CBS 304.34</strain>
    </source>
</reference>
<organism evidence="4">
    <name type="scientific">Mytilinidion resinicola</name>
    <dbReference type="NCBI Taxonomy" id="574789"/>
    <lineage>
        <taxon>Eukaryota</taxon>
        <taxon>Fungi</taxon>
        <taxon>Dikarya</taxon>
        <taxon>Ascomycota</taxon>
        <taxon>Pezizomycotina</taxon>
        <taxon>Dothideomycetes</taxon>
        <taxon>Pleosporomycetidae</taxon>
        <taxon>Mytilinidiales</taxon>
        <taxon>Mytilinidiaceae</taxon>
        <taxon>Mytilinidion</taxon>
    </lineage>
</organism>
<evidence type="ECO:0000313" key="5">
    <source>
        <dbReference type="Proteomes" id="UP000504636"/>
    </source>
</evidence>
<feature type="compositionally biased region" description="Low complexity" evidence="2">
    <location>
        <begin position="86"/>
        <end position="99"/>
    </location>
</feature>
<dbReference type="GO" id="GO:0005199">
    <property type="term" value="F:structural constituent of cell wall"/>
    <property type="evidence" value="ECO:0007669"/>
    <property type="project" value="InterPro"/>
</dbReference>
<evidence type="ECO:0000313" key="6">
    <source>
        <dbReference type="RefSeq" id="XP_033570464.1"/>
    </source>
</evidence>
<dbReference type="EMBL" id="MU003717">
    <property type="protein sequence ID" value="KAF2803500.1"/>
    <property type="molecule type" value="Genomic_DNA"/>
</dbReference>
<reference evidence="4 6" key="1">
    <citation type="journal article" date="2020" name="Stud. Mycol.">
        <title>101 Dothideomycetes genomes: a test case for predicting lifestyles and emergence of pathogens.</title>
        <authorList>
            <person name="Haridas S."/>
            <person name="Albert R."/>
            <person name="Binder M."/>
            <person name="Bloem J."/>
            <person name="Labutti K."/>
            <person name="Salamov A."/>
            <person name="Andreopoulos B."/>
            <person name="Baker S."/>
            <person name="Barry K."/>
            <person name="Bills G."/>
            <person name="Bluhm B."/>
            <person name="Cannon C."/>
            <person name="Castanera R."/>
            <person name="Culley D."/>
            <person name="Daum C."/>
            <person name="Ezra D."/>
            <person name="Gonzalez J."/>
            <person name="Henrissat B."/>
            <person name="Kuo A."/>
            <person name="Liang C."/>
            <person name="Lipzen A."/>
            <person name="Lutzoni F."/>
            <person name="Magnuson J."/>
            <person name="Mondo S."/>
            <person name="Nolan M."/>
            <person name="Ohm R."/>
            <person name="Pangilinan J."/>
            <person name="Park H.-J."/>
            <person name="Ramirez L."/>
            <person name="Alfaro M."/>
            <person name="Sun H."/>
            <person name="Tritt A."/>
            <person name="Yoshinaga Y."/>
            <person name="Zwiers L.-H."/>
            <person name="Turgeon B."/>
            <person name="Goodwin S."/>
            <person name="Spatafora J."/>
            <person name="Crous P."/>
            <person name="Grigoriev I."/>
        </authorList>
    </citation>
    <scope>NUCLEOTIDE SEQUENCE</scope>
    <source>
        <strain evidence="4 6">CBS 304.34</strain>
    </source>
</reference>
<evidence type="ECO:0000256" key="3">
    <source>
        <dbReference type="SAM" id="SignalP"/>
    </source>
</evidence>
<dbReference type="Proteomes" id="UP000504636">
    <property type="component" value="Unplaced"/>
</dbReference>
<proteinExistence type="predicted"/>
<dbReference type="Pfam" id="PF00399">
    <property type="entry name" value="PIR"/>
    <property type="match status" value="1"/>
</dbReference>
<reference evidence="6" key="3">
    <citation type="submission" date="2025-04" db="UniProtKB">
        <authorList>
            <consortium name="RefSeq"/>
        </authorList>
    </citation>
    <scope>IDENTIFICATION</scope>
    <source>
        <strain evidence="6">CBS 304.34</strain>
    </source>
</reference>
<accession>A0A6A6Y4C2</accession>
<gene>
    <name evidence="4 6" type="ORF">BDZ99DRAFT_165764</name>
</gene>
<feature type="compositionally biased region" description="Polar residues" evidence="2">
    <location>
        <begin position="67"/>
        <end position="77"/>
    </location>
</feature>
<feature type="chain" id="PRO_5044628857" evidence="3">
    <location>
        <begin position="25"/>
        <end position="99"/>
    </location>
</feature>
<keyword evidence="5" id="KW-1185">Reference proteome</keyword>
<dbReference type="OrthoDB" id="5101370at2759"/>
<dbReference type="InterPro" id="IPR000420">
    <property type="entry name" value="Yeast_PIR_rpt"/>
</dbReference>